<evidence type="ECO:0008006" key="2">
    <source>
        <dbReference type="Google" id="ProtNLM"/>
    </source>
</evidence>
<organism evidence="1">
    <name type="scientific">Myoviridae sp. ctXwe21</name>
    <dbReference type="NCBI Taxonomy" id="2825123"/>
    <lineage>
        <taxon>Viruses</taxon>
        <taxon>Duplodnaviria</taxon>
        <taxon>Heunggongvirae</taxon>
        <taxon>Uroviricota</taxon>
        <taxon>Caudoviricetes</taxon>
    </lineage>
</organism>
<proteinExistence type="predicted"/>
<accession>A0A8S5PYY6</accession>
<sequence>MKQPTKKQIQDAKDFIKLRLRAEISMQSHLEELLVQAAKEIIDISFKYDIQPAMFRFSANESLKRDVSGVLRKLRELIYDYTETLSVYDRKEERDAIVDFINREDHGKTLSERISIYCNRFQYEVEAAIAAGLIAGIGKDKIKGSVKSYLNSPYTNPYFKRAVYNGGAAATRIKTDGVSYGVGKSNSAYNSLNTLTRFAVGSAWMLFWGLEHKDKGYTGFYSYRGSSYPCSYCDSMVGYHPISDYQNQWHIRCCCYFVFV</sequence>
<protein>
    <recommendedName>
        <fullName evidence="2">Phage protein</fullName>
    </recommendedName>
</protein>
<name>A0A8S5PYY6_9CAUD</name>
<evidence type="ECO:0000313" key="1">
    <source>
        <dbReference type="EMBL" id="DAE11825.1"/>
    </source>
</evidence>
<dbReference type="EMBL" id="BK015537">
    <property type="protein sequence ID" value="DAE11825.1"/>
    <property type="molecule type" value="Genomic_DNA"/>
</dbReference>
<reference evidence="1" key="1">
    <citation type="journal article" date="2021" name="Proc. Natl. Acad. Sci. U.S.A.">
        <title>A Catalog of Tens of Thousands of Viruses from Human Metagenomes Reveals Hidden Associations with Chronic Diseases.</title>
        <authorList>
            <person name="Tisza M.J."/>
            <person name="Buck C.B."/>
        </authorList>
    </citation>
    <scope>NUCLEOTIDE SEQUENCE</scope>
    <source>
        <strain evidence="1">CtXwe21</strain>
    </source>
</reference>